<proteinExistence type="predicted"/>
<evidence type="ECO:0000313" key="5">
    <source>
        <dbReference type="Proteomes" id="UP001152747"/>
    </source>
</evidence>
<dbReference type="PANTHER" id="PTHR23124">
    <property type="entry name" value="C-TYPE LECTIN DOMAIN-CONTAINING PROTEIN-RELATED-RELATED"/>
    <property type="match status" value="1"/>
</dbReference>
<dbReference type="SUPFAM" id="SSF56436">
    <property type="entry name" value="C-type lectin-like"/>
    <property type="match status" value="1"/>
</dbReference>
<organism evidence="4 5">
    <name type="scientific">Caenorhabditis angaria</name>
    <dbReference type="NCBI Taxonomy" id="860376"/>
    <lineage>
        <taxon>Eukaryota</taxon>
        <taxon>Metazoa</taxon>
        <taxon>Ecdysozoa</taxon>
        <taxon>Nematoda</taxon>
        <taxon>Chromadorea</taxon>
        <taxon>Rhabditida</taxon>
        <taxon>Rhabditina</taxon>
        <taxon>Rhabditomorpha</taxon>
        <taxon>Rhabditoidea</taxon>
        <taxon>Rhabditidae</taxon>
        <taxon>Peloderinae</taxon>
        <taxon>Caenorhabditis</taxon>
    </lineage>
</organism>
<protein>
    <recommendedName>
        <fullName evidence="3">C-type lectin domain-containing protein</fullName>
    </recommendedName>
</protein>
<evidence type="ECO:0000313" key="4">
    <source>
        <dbReference type="EMBL" id="CAI5453794.1"/>
    </source>
</evidence>
<dbReference type="EMBL" id="CANHGI010000005">
    <property type="protein sequence ID" value="CAI5453794.1"/>
    <property type="molecule type" value="Genomic_DNA"/>
</dbReference>
<evidence type="ECO:0000256" key="2">
    <source>
        <dbReference type="SAM" id="SignalP"/>
    </source>
</evidence>
<dbReference type="InterPro" id="IPR001304">
    <property type="entry name" value="C-type_lectin-like"/>
</dbReference>
<dbReference type="Gene3D" id="3.10.100.10">
    <property type="entry name" value="Mannose-Binding Protein A, subunit A"/>
    <property type="match status" value="1"/>
</dbReference>
<feature type="compositionally biased region" description="Low complexity" evidence="1">
    <location>
        <begin position="41"/>
        <end position="56"/>
    </location>
</feature>
<accession>A0A9P1J129</accession>
<keyword evidence="2" id="KW-0732">Signal</keyword>
<reference evidence="4" key="1">
    <citation type="submission" date="2022-11" db="EMBL/GenBank/DDBJ databases">
        <authorList>
            <person name="Kikuchi T."/>
        </authorList>
    </citation>
    <scope>NUCLEOTIDE SEQUENCE</scope>
    <source>
        <strain evidence="4">PS1010</strain>
    </source>
</reference>
<dbReference type="CDD" id="cd00037">
    <property type="entry name" value="CLECT"/>
    <property type="match status" value="1"/>
</dbReference>
<comment type="caution">
    <text evidence="4">The sequence shown here is derived from an EMBL/GenBank/DDBJ whole genome shotgun (WGS) entry which is preliminary data.</text>
</comment>
<dbReference type="SMART" id="SM00034">
    <property type="entry name" value="CLECT"/>
    <property type="match status" value="1"/>
</dbReference>
<feature type="domain" description="C-type lectin" evidence="3">
    <location>
        <begin position="63"/>
        <end position="211"/>
    </location>
</feature>
<gene>
    <name evidence="4" type="ORF">CAMP_LOCUS16431</name>
</gene>
<sequence>MLLTTTFLIFFVRFCDCCMPTKNGGMPILNEDLDEPEEVISTSQSPEEPTTTTTTEASEDPKCPDDTWILFNRGTYSWCMKTAIASIQQAEAAETCQNLNANAVPSGFQNAAEVTTMIAQARAANNGEDARFYIGAERVENCIGKGITASCTKLNSFKWTDGKTTGTDGWIWEGIQPNNWQFQQNYVYLDTEMGGLADGNGLFEYPGVICGVEAS</sequence>
<dbReference type="InterPro" id="IPR016186">
    <property type="entry name" value="C-type_lectin-like/link_sf"/>
</dbReference>
<dbReference type="Proteomes" id="UP001152747">
    <property type="component" value="Unassembled WGS sequence"/>
</dbReference>
<dbReference type="PANTHER" id="PTHR23124:SF148">
    <property type="entry name" value="C-TYPE LECTIN DOMAIN-CONTAINING PROTEIN-RELATED"/>
    <property type="match status" value="1"/>
</dbReference>
<dbReference type="InterPro" id="IPR016187">
    <property type="entry name" value="CTDL_fold"/>
</dbReference>
<evidence type="ECO:0000256" key="1">
    <source>
        <dbReference type="SAM" id="MobiDB-lite"/>
    </source>
</evidence>
<evidence type="ECO:0000259" key="3">
    <source>
        <dbReference type="SMART" id="SM00034"/>
    </source>
</evidence>
<keyword evidence="5" id="KW-1185">Reference proteome</keyword>
<feature type="region of interest" description="Disordered" evidence="1">
    <location>
        <begin position="37"/>
        <end position="62"/>
    </location>
</feature>
<dbReference type="AlphaFoldDB" id="A0A9P1J129"/>
<name>A0A9P1J129_9PELO</name>
<feature type="chain" id="PRO_5040109255" description="C-type lectin domain-containing protein" evidence="2">
    <location>
        <begin position="18"/>
        <end position="215"/>
    </location>
</feature>
<feature type="signal peptide" evidence="2">
    <location>
        <begin position="1"/>
        <end position="17"/>
    </location>
</feature>